<protein>
    <submittedName>
        <fullName evidence="1">Uncharacterized protein</fullName>
    </submittedName>
</protein>
<comment type="caution">
    <text evidence="1">The sequence shown here is derived from an EMBL/GenBank/DDBJ whole genome shotgun (WGS) entry which is preliminary data.</text>
</comment>
<keyword evidence="2" id="KW-1185">Reference proteome</keyword>
<reference evidence="1" key="1">
    <citation type="submission" date="2019-10" db="EMBL/GenBank/DDBJ databases">
        <authorList>
            <person name="Soares A.E.R."/>
            <person name="Aleixo A."/>
            <person name="Schneider P."/>
            <person name="Miyaki C.Y."/>
            <person name="Schneider M.P."/>
            <person name="Mello C."/>
            <person name="Vasconcelos A.T.R."/>
        </authorList>
    </citation>
    <scope>NUCLEOTIDE SEQUENCE</scope>
    <source>
        <tissue evidence="1">Muscle</tissue>
    </source>
</reference>
<gene>
    <name evidence="1" type="ORF">WISP_19612</name>
</gene>
<evidence type="ECO:0000313" key="2">
    <source>
        <dbReference type="Proteomes" id="UP001145742"/>
    </source>
</evidence>
<name>A0ABQ9DNT1_9PASS</name>
<sequence>MIVLPTRGTLTDRRTGEELMKIKTKKSKIVHLGMIKPRHQYWSGFGGLERSLVEKDLSVSVDNKLITNLQWALVTKKVNPGLYDTPADDSFPLFSIGEATSGVTCPVQSYPVQDTVE</sequence>
<dbReference type="Proteomes" id="UP001145742">
    <property type="component" value="Unassembled WGS sequence"/>
</dbReference>
<evidence type="ECO:0000313" key="1">
    <source>
        <dbReference type="EMBL" id="KAJ7426029.1"/>
    </source>
</evidence>
<proteinExistence type="predicted"/>
<dbReference type="EMBL" id="WHWB01032355">
    <property type="protein sequence ID" value="KAJ7426029.1"/>
    <property type="molecule type" value="Genomic_DNA"/>
</dbReference>
<accession>A0ABQ9DNT1</accession>
<organism evidence="1 2">
    <name type="scientific">Willisornis vidua</name>
    <name type="common">Xingu scale-backed antbird</name>
    <dbReference type="NCBI Taxonomy" id="1566151"/>
    <lineage>
        <taxon>Eukaryota</taxon>
        <taxon>Metazoa</taxon>
        <taxon>Chordata</taxon>
        <taxon>Craniata</taxon>
        <taxon>Vertebrata</taxon>
        <taxon>Euteleostomi</taxon>
        <taxon>Archelosauria</taxon>
        <taxon>Archosauria</taxon>
        <taxon>Dinosauria</taxon>
        <taxon>Saurischia</taxon>
        <taxon>Theropoda</taxon>
        <taxon>Coelurosauria</taxon>
        <taxon>Aves</taxon>
        <taxon>Neognathae</taxon>
        <taxon>Neoaves</taxon>
        <taxon>Telluraves</taxon>
        <taxon>Australaves</taxon>
        <taxon>Passeriformes</taxon>
        <taxon>Thamnophilidae</taxon>
        <taxon>Willisornis</taxon>
    </lineage>
</organism>